<evidence type="ECO:0000256" key="5">
    <source>
        <dbReference type="RuleBase" id="RU000320"/>
    </source>
</evidence>
<evidence type="ECO:0000313" key="9">
    <source>
        <dbReference type="Proteomes" id="UP000226525"/>
    </source>
</evidence>
<reference evidence="9" key="1">
    <citation type="submission" date="2017-09" db="EMBL/GenBank/DDBJ databases">
        <title>The Reconstruction of 2,631 Draft Metagenome-Assembled Genomes from the Global Oceans.</title>
        <authorList>
            <person name="Tully B.J."/>
            <person name="Graham E.D."/>
            <person name="Heidelberg J.F."/>
        </authorList>
    </citation>
    <scope>NUCLEOTIDE SEQUENCE [LARGE SCALE GENOMIC DNA]</scope>
</reference>
<dbReference type="EMBL" id="NZEX01000066">
    <property type="protein sequence ID" value="MAH62986.1"/>
    <property type="molecule type" value="Genomic_DNA"/>
</dbReference>
<dbReference type="Proteomes" id="UP000226525">
    <property type="component" value="Unassembled WGS sequence"/>
</dbReference>
<dbReference type="PANTHER" id="PTHR22773">
    <property type="entry name" value="NADH DEHYDROGENASE"/>
    <property type="match status" value="1"/>
</dbReference>
<evidence type="ECO:0000256" key="6">
    <source>
        <dbReference type="SAM" id="Phobius"/>
    </source>
</evidence>
<comment type="caution">
    <text evidence="8">The sequence shown here is derived from an EMBL/GenBank/DDBJ whole genome shotgun (WGS) entry which is preliminary data.</text>
</comment>
<evidence type="ECO:0000256" key="3">
    <source>
        <dbReference type="ARBA" id="ARBA00022989"/>
    </source>
</evidence>
<keyword evidence="4 6" id="KW-0472">Membrane</keyword>
<feature type="transmembrane region" description="Helical" evidence="6">
    <location>
        <begin position="95"/>
        <end position="113"/>
    </location>
</feature>
<dbReference type="Pfam" id="PF00361">
    <property type="entry name" value="Proton_antipo_M"/>
    <property type="match status" value="1"/>
</dbReference>
<feature type="domain" description="NADH:quinone oxidoreductase/Mrp antiporter transmembrane" evidence="7">
    <location>
        <begin position="1"/>
        <end position="108"/>
    </location>
</feature>
<dbReference type="InterPro" id="IPR001750">
    <property type="entry name" value="ND/Mrp_TM"/>
</dbReference>
<evidence type="ECO:0000256" key="1">
    <source>
        <dbReference type="ARBA" id="ARBA00004127"/>
    </source>
</evidence>
<dbReference type="AlphaFoldDB" id="A0A2D6YIG9"/>
<feature type="transmembrane region" description="Helical" evidence="6">
    <location>
        <begin position="12"/>
        <end position="36"/>
    </location>
</feature>
<feature type="transmembrane region" description="Helical" evidence="6">
    <location>
        <begin position="57"/>
        <end position="75"/>
    </location>
</feature>
<accession>A0A2D6YIG9</accession>
<comment type="subcellular location">
    <subcellularLocation>
        <location evidence="1">Endomembrane system</location>
        <topology evidence="1">Multi-pass membrane protein</topology>
    </subcellularLocation>
    <subcellularLocation>
        <location evidence="5">Membrane</location>
        <topology evidence="5">Multi-pass membrane protein</topology>
    </subcellularLocation>
</comment>
<evidence type="ECO:0000259" key="7">
    <source>
        <dbReference type="Pfam" id="PF00361"/>
    </source>
</evidence>
<gene>
    <name evidence="8" type="ORF">CMN54_05995</name>
</gene>
<sequence>MMVAIAVGTTAAIGSVLFYALAYAVVSTGAFGVLTIRNRGRILETYEDLHGYARTNPMLALGMSLMMLSLIGLPLTGGFVGKLGIFGAALDDDWILLTVVAVLNSALSVYYYLRVIACMYLRVGKETSTVIETPPRLASFGVGLTVFATLYLGIFPDDFLILINESVRSLL</sequence>
<proteinExistence type="predicted"/>
<keyword evidence="3 6" id="KW-1133">Transmembrane helix</keyword>
<evidence type="ECO:0000313" key="8">
    <source>
        <dbReference type="EMBL" id="MAH62986.1"/>
    </source>
</evidence>
<dbReference type="GO" id="GO:0016020">
    <property type="term" value="C:membrane"/>
    <property type="evidence" value="ECO:0007669"/>
    <property type="project" value="UniProtKB-SubCell"/>
</dbReference>
<evidence type="ECO:0000256" key="4">
    <source>
        <dbReference type="ARBA" id="ARBA00023136"/>
    </source>
</evidence>
<keyword evidence="2 5" id="KW-0812">Transmembrane</keyword>
<organism evidence="8 9">
    <name type="scientific">SAR324 cluster bacterium</name>
    <dbReference type="NCBI Taxonomy" id="2024889"/>
    <lineage>
        <taxon>Bacteria</taxon>
        <taxon>Deltaproteobacteria</taxon>
        <taxon>SAR324 cluster</taxon>
    </lineage>
</organism>
<feature type="transmembrane region" description="Helical" evidence="6">
    <location>
        <begin position="134"/>
        <end position="154"/>
    </location>
</feature>
<dbReference type="GO" id="GO:0012505">
    <property type="term" value="C:endomembrane system"/>
    <property type="evidence" value="ECO:0007669"/>
    <property type="project" value="UniProtKB-SubCell"/>
</dbReference>
<name>A0A2D6YIG9_9DELT</name>
<protein>
    <recommendedName>
        <fullName evidence="7">NADH:quinone oxidoreductase/Mrp antiporter transmembrane domain-containing protein</fullName>
    </recommendedName>
</protein>
<evidence type="ECO:0000256" key="2">
    <source>
        <dbReference type="ARBA" id="ARBA00022692"/>
    </source>
</evidence>